<dbReference type="PANTHER" id="PTHR11685">
    <property type="entry name" value="RBR FAMILY RING FINGER AND IBR DOMAIN-CONTAINING"/>
    <property type="match status" value="1"/>
</dbReference>
<proteinExistence type="predicted"/>
<dbReference type="InterPro" id="IPR013083">
    <property type="entry name" value="Znf_RING/FYVE/PHD"/>
</dbReference>
<sequence>MAVDNTDEDSPQSFLGRGLSEYSKLIMHRILDFVGEKRYATYNKSQLMRRLHEAQNAGRISTAQRKAIKTWLAGGSTDHIRDHYAPQNGRSAQLQASRVTKQKKRIKTARKLAGNAAIKREESLPPPPELRECSICAEELSFADFPHQISAGCLHDPTCCRTCLSRSIGVQIESTPWDQITCLECPALLYFDNVKSFASEADFITYDRNVLLSCIRSDPNFTNCLGPECGGGQIHEDGDDQPIMTCGTCSFKTCFTHKMPWHTGLTCGQYNAQEKERLQQEEASQKLMEKATKKCPNCQVRIQKNKGCDHMTCRSCKHEFCWRCFADYKLIRSRDNSAHTSTCRYYVRIPLRHPTHHPAPRGLAEGVGQLITTLLAPPRGRNPTTTP</sequence>
<evidence type="ECO:0000256" key="1">
    <source>
        <dbReference type="ARBA" id="ARBA00001798"/>
    </source>
</evidence>
<feature type="domain" description="RING-type" evidence="9">
    <location>
        <begin position="129"/>
        <end position="347"/>
    </location>
</feature>
<accession>A0A9X0DMN4</accession>
<keyword evidence="11" id="KW-1185">Reference proteome</keyword>
<reference evidence="10" key="1">
    <citation type="submission" date="2022-11" db="EMBL/GenBank/DDBJ databases">
        <title>Genome Resource of Sclerotinia nivalis Strain SnTB1, a Plant Pathogen Isolated from American Ginseng.</title>
        <authorList>
            <person name="Fan S."/>
        </authorList>
    </citation>
    <scope>NUCLEOTIDE SEQUENCE</scope>
    <source>
        <strain evidence="10">SnTB1</strain>
    </source>
</reference>
<evidence type="ECO:0000256" key="7">
    <source>
        <dbReference type="ARBA" id="ARBA00022786"/>
    </source>
</evidence>
<dbReference type="Pfam" id="PF01485">
    <property type="entry name" value="IBR"/>
    <property type="match status" value="1"/>
</dbReference>
<keyword evidence="6" id="KW-0863">Zinc-finger</keyword>
<comment type="caution">
    <text evidence="10">The sequence shown here is derived from an EMBL/GenBank/DDBJ whole genome shotgun (WGS) entry which is preliminary data.</text>
</comment>
<dbReference type="InterPro" id="IPR044066">
    <property type="entry name" value="TRIAD_supradom"/>
</dbReference>
<dbReference type="EMBL" id="JAPEIS010000004">
    <property type="protein sequence ID" value="KAJ8067307.1"/>
    <property type="molecule type" value="Genomic_DNA"/>
</dbReference>
<evidence type="ECO:0000313" key="11">
    <source>
        <dbReference type="Proteomes" id="UP001152300"/>
    </source>
</evidence>
<keyword evidence="4" id="KW-0479">Metal-binding</keyword>
<keyword evidence="8" id="KW-0862">Zinc</keyword>
<dbReference type="InterPro" id="IPR031127">
    <property type="entry name" value="E3_UB_ligase_RBR"/>
</dbReference>
<evidence type="ECO:0000256" key="3">
    <source>
        <dbReference type="ARBA" id="ARBA00022679"/>
    </source>
</evidence>
<dbReference type="InterPro" id="IPR002867">
    <property type="entry name" value="IBR_dom"/>
</dbReference>
<keyword evidence="7" id="KW-0833">Ubl conjugation pathway</keyword>
<dbReference type="GO" id="GO:0008270">
    <property type="term" value="F:zinc ion binding"/>
    <property type="evidence" value="ECO:0007669"/>
    <property type="project" value="UniProtKB-KW"/>
</dbReference>
<evidence type="ECO:0000256" key="5">
    <source>
        <dbReference type="ARBA" id="ARBA00022737"/>
    </source>
</evidence>
<evidence type="ECO:0000313" key="10">
    <source>
        <dbReference type="EMBL" id="KAJ8067307.1"/>
    </source>
</evidence>
<evidence type="ECO:0000256" key="2">
    <source>
        <dbReference type="ARBA" id="ARBA00012251"/>
    </source>
</evidence>
<name>A0A9X0DMN4_9HELO</name>
<keyword evidence="3" id="KW-0808">Transferase</keyword>
<dbReference type="GO" id="GO:0016567">
    <property type="term" value="P:protein ubiquitination"/>
    <property type="evidence" value="ECO:0007669"/>
    <property type="project" value="InterPro"/>
</dbReference>
<dbReference type="GO" id="GO:0061630">
    <property type="term" value="F:ubiquitin protein ligase activity"/>
    <property type="evidence" value="ECO:0007669"/>
    <property type="project" value="UniProtKB-EC"/>
</dbReference>
<organism evidence="10 11">
    <name type="scientific">Sclerotinia nivalis</name>
    <dbReference type="NCBI Taxonomy" id="352851"/>
    <lineage>
        <taxon>Eukaryota</taxon>
        <taxon>Fungi</taxon>
        <taxon>Dikarya</taxon>
        <taxon>Ascomycota</taxon>
        <taxon>Pezizomycotina</taxon>
        <taxon>Leotiomycetes</taxon>
        <taxon>Helotiales</taxon>
        <taxon>Sclerotiniaceae</taxon>
        <taxon>Sclerotinia</taxon>
    </lineage>
</organism>
<dbReference type="AlphaFoldDB" id="A0A9X0DMN4"/>
<dbReference type="OrthoDB" id="1431934at2759"/>
<gene>
    <name evidence="10" type="ORF">OCU04_004662</name>
</gene>
<dbReference type="Gene3D" id="1.20.120.1750">
    <property type="match status" value="1"/>
</dbReference>
<dbReference type="SUPFAM" id="SSF57850">
    <property type="entry name" value="RING/U-box"/>
    <property type="match status" value="3"/>
</dbReference>
<comment type="catalytic activity">
    <reaction evidence="1">
        <text>[E2 ubiquitin-conjugating enzyme]-S-ubiquitinyl-L-cysteine + [acceptor protein]-L-lysine = [E2 ubiquitin-conjugating enzyme]-L-cysteine + [acceptor protein]-N(6)-ubiquitinyl-L-lysine.</text>
        <dbReference type="EC" id="2.3.2.31"/>
    </reaction>
</comment>
<dbReference type="Pfam" id="PF22191">
    <property type="entry name" value="IBR_1"/>
    <property type="match status" value="1"/>
</dbReference>
<protein>
    <recommendedName>
        <fullName evidence="2">RBR-type E3 ubiquitin transferase</fullName>
        <ecNumber evidence="2">2.3.2.31</ecNumber>
    </recommendedName>
</protein>
<dbReference type="Proteomes" id="UP001152300">
    <property type="component" value="Unassembled WGS sequence"/>
</dbReference>
<evidence type="ECO:0000259" key="9">
    <source>
        <dbReference type="PROSITE" id="PS51873"/>
    </source>
</evidence>
<dbReference type="SMART" id="SM00647">
    <property type="entry name" value="IBR"/>
    <property type="match status" value="2"/>
</dbReference>
<evidence type="ECO:0000256" key="8">
    <source>
        <dbReference type="ARBA" id="ARBA00022833"/>
    </source>
</evidence>
<evidence type="ECO:0000256" key="4">
    <source>
        <dbReference type="ARBA" id="ARBA00022723"/>
    </source>
</evidence>
<dbReference type="Gene3D" id="3.30.40.10">
    <property type="entry name" value="Zinc/RING finger domain, C3HC4 (zinc finger)"/>
    <property type="match status" value="1"/>
</dbReference>
<dbReference type="EC" id="2.3.2.31" evidence="2"/>
<dbReference type="PROSITE" id="PS51873">
    <property type="entry name" value="TRIAD"/>
    <property type="match status" value="1"/>
</dbReference>
<dbReference type="CDD" id="cd20335">
    <property type="entry name" value="BRcat_RBR"/>
    <property type="match status" value="1"/>
</dbReference>
<evidence type="ECO:0000256" key="6">
    <source>
        <dbReference type="ARBA" id="ARBA00022771"/>
    </source>
</evidence>
<keyword evidence="5" id="KW-0677">Repeat</keyword>